<gene>
    <name evidence="2" type="ORF">NAT50_05905</name>
</gene>
<feature type="domain" description="DUF2202" evidence="1">
    <location>
        <begin position="31"/>
        <end position="162"/>
    </location>
</feature>
<reference evidence="2 3" key="1">
    <citation type="submission" date="2022-05" db="EMBL/GenBank/DDBJ databases">
        <title>Flavobacterium sp., isolated from activated sludge.</title>
        <authorList>
            <person name="Ran Q."/>
        </authorList>
    </citation>
    <scope>NUCLEOTIDE SEQUENCE [LARGE SCALE GENOMIC DNA]</scope>
    <source>
        <strain evidence="2 3">HXWNR70</strain>
    </source>
</reference>
<comment type="caution">
    <text evidence="2">The sequence shown here is derived from an EMBL/GenBank/DDBJ whole genome shotgun (WGS) entry which is preliminary data.</text>
</comment>
<evidence type="ECO:0000313" key="3">
    <source>
        <dbReference type="Proteomes" id="UP001317191"/>
    </source>
</evidence>
<evidence type="ECO:0000313" key="2">
    <source>
        <dbReference type="EMBL" id="MCL9808890.1"/>
    </source>
</evidence>
<dbReference type="RefSeq" id="WP_250592290.1">
    <property type="nucleotide sequence ID" value="NZ_JAMLJM010000003.1"/>
</dbReference>
<protein>
    <submittedName>
        <fullName evidence="2">DUF2202 domain-containing protein</fullName>
    </submittedName>
</protein>
<dbReference type="EMBL" id="JAMLJM010000003">
    <property type="protein sequence ID" value="MCL9808890.1"/>
    <property type="molecule type" value="Genomic_DNA"/>
</dbReference>
<sequence>MNNVIKIVLIVVLFGTQMSKAQENSTIDYRYLWEEEKLAHDIYDTLGKKWDLRVFHNIKQSERRHMESVEIIIKEKAISFELFAEKGKFHSVVLQNLYNKLLAKGLQSPKSALEVGRIIEKTDISDLEIVLTKKIPLSEKQILESLLFASKRHLAAFERKMSQL</sequence>
<proteinExistence type="predicted"/>
<dbReference type="Gene3D" id="1.20.1260.10">
    <property type="match status" value="1"/>
</dbReference>
<name>A0ABT0TNG5_9FLAO</name>
<accession>A0ABT0TNG5</accession>
<evidence type="ECO:0000259" key="1">
    <source>
        <dbReference type="Pfam" id="PF09968"/>
    </source>
</evidence>
<dbReference type="Proteomes" id="UP001317191">
    <property type="component" value="Unassembled WGS sequence"/>
</dbReference>
<dbReference type="InterPro" id="IPR012347">
    <property type="entry name" value="Ferritin-like"/>
</dbReference>
<keyword evidence="3" id="KW-1185">Reference proteome</keyword>
<organism evidence="2 3">
    <name type="scientific">Flavobacterium luminosum</name>
    <dbReference type="NCBI Taxonomy" id="2949086"/>
    <lineage>
        <taxon>Bacteria</taxon>
        <taxon>Pseudomonadati</taxon>
        <taxon>Bacteroidota</taxon>
        <taxon>Flavobacteriia</taxon>
        <taxon>Flavobacteriales</taxon>
        <taxon>Flavobacteriaceae</taxon>
        <taxon>Flavobacterium</taxon>
    </lineage>
</organism>
<dbReference type="Pfam" id="PF09968">
    <property type="entry name" value="DUF2202"/>
    <property type="match status" value="1"/>
</dbReference>
<dbReference type="InterPro" id="IPR019243">
    <property type="entry name" value="DUF2202"/>
</dbReference>